<feature type="compositionally biased region" description="Low complexity" evidence="5">
    <location>
        <begin position="533"/>
        <end position="544"/>
    </location>
</feature>
<dbReference type="InterPro" id="IPR013083">
    <property type="entry name" value="Znf_RING/FYVE/PHD"/>
</dbReference>
<organism evidence="7 8">
    <name type="scientific">Gymnopilus dilepis</name>
    <dbReference type="NCBI Taxonomy" id="231916"/>
    <lineage>
        <taxon>Eukaryota</taxon>
        <taxon>Fungi</taxon>
        <taxon>Dikarya</taxon>
        <taxon>Basidiomycota</taxon>
        <taxon>Agaricomycotina</taxon>
        <taxon>Agaricomycetes</taxon>
        <taxon>Agaricomycetidae</taxon>
        <taxon>Agaricales</taxon>
        <taxon>Agaricineae</taxon>
        <taxon>Hymenogastraceae</taxon>
        <taxon>Gymnopilus</taxon>
    </lineage>
</organism>
<feature type="compositionally biased region" description="Low complexity" evidence="5">
    <location>
        <begin position="791"/>
        <end position="807"/>
    </location>
</feature>
<feature type="compositionally biased region" description="Basic and acidic residues" evidence="5">
    <location>
        <begin position="261"/>
        <end position="273"/>
    </location>
</feature>
<feature type="compositionally biased region" description="Basic and acidic residues" evidence="5">
    <location>
        <begin position="722"/>
        <end position="754"/>
    </location>
</feature>
<feature type="region of interest" description="Disordered" evidence="5">
    <location>
        <begin position="358"/>
        <end position="394"/>
    </location>
</feature>
<feature type="compositionally biased region" description="Basic and acidic residues" evidence="5">
    <location>
        <begin position="444"/>
        <end position="459"/>
    </location>
</feature>
<evidence type="ECO:0000256" key="2">
    <source>
        <dbReference type="ARBA" id="ARBA00022771"/>
    </source>
</evidence>
<dbReference type="Pfam" id="PF14634">
    <property type="entry name" value="zf-RING_5"/>
    <property type="match status" value="1"/>
</dbReference>
<keyword evidence="1" id="KW-0479">Metal-binding</keyword>
<protein>
    <recommendedName>
        <fullName evidence="6">RING-type domain-containing protein</fullName>
    </recommendedName>
</protein>
<dbReference type="EMBL" id="NHYE01005618">
    <property type="protein sequence ID" value="PPQ66930.1"/>
    <property type="molecule type" value="Genomic_DNA"/>
</dbReference>
<sequence>MLVLHPSSRCDVCLSEYVLENPRLRPHAISCGHIFCQGCLYENRPPLCPLCRKEYQPTKMKKLHVDRPEEIDDHKELDLLQRLTISWDVPEDQLEELTSEIDSWLSHRSEDSCISLRKARAALIRHRELKEAERSFGDTVSQIREAADEKTTRIQLELDRMCAAYEASKNMLDKLTKYVNSLKVQNQVLQTNTLRYTHSQSHNPLPPPPEPIPTDRVPTLEQAVSGSGSVRFTPLPLSPRSTAGTPYPFEIEKRGHRKGKTRTEERARYDESLKYTTSTVSSPAPPESSYSSHHRTLTPTTHPSSDYASPRQSTRSNGLQVHFDNTAQPLDAFALTHAYLREYSSGFINGQEAALGRTMTDFPPASPTPVAGQSSSHRHRGQSTSTSAGIVESTQRYTGASTSIYDYDHHTPYSAPLVHERSPRPSHRRQNTAMSIVSTSTSSIHDDRPSSRSRSRSEAHSAPGSPQYSNPMLASIMSDAQSSRSRQSLDPVSPQPRYAATPNVLSPNIPSQPAQPPPPSVQNRPDASANPNSGTSPSSRSRLSIHSAETWGTPTPSHLADGSLIDGLMGFRQGAEPVLIDGQSPRSFHELDSDGESVRTRALSFSDFSSEHGGGHDNMPPSPVRPIHSMVGVLLEREDTWNSSSRSSRRGDRNRDSSHSNRSSTSFEIRSHGSQEGRYSASIGHRSSQSSNAASQSRNHYSSYAPESSYRSPSPSTYQGGYEDRASRNPYTHDPENRNFSRRHISEYNDGIHRSERRSRQQTRFADDTESIASGVTASSHSSRRQPPPLARASHLSLSSDSSFPVSIEHGDGRDRDGRLRAPSRGTDRAGSRSGSESNSSTIRGVPAGFGNALGLQLSTNDTGDLGEGSSPISAPTPVASNSSRSFLRSWSRDRYEP</sequence>
<feature type="region of interest" description="Disordered" evidence="5">
    <location>
        <begin position="638"/>
        <end position="898"/>
    </location>
</feature>
<evidence type="ECO:0000256" key="3">
    <source>
        <dbReference type="ARBA" id="ARBA00022833"/>
    </source>
</evidence>
<evidence type="ECO:0000313" key="7">
    <source>
        <dbReference type="EMBL" id="PPQ66930.1"/>
    </source>
</evidence>
<dbReference type="GO" id="GO:0008270">
    <property type="term" value="F:zinc ion binding"/>
    <property type="evidence" value="ECO:0007669"/>
    <property type="project" value="UniProtKB-KW"/>
</dbReference>
<dbReference type="Proteomes" id="UP000284706">
    <property type="component" value="Unassembled WGS sequence"/>
</dbReference>
<feature type="compositionally biased region" description="Polar residues" evidence="5">
    <location>
        <begin position="382"/>
        <end position="394"/>
    </location>
</feature>
<feature type="region of interest" description="Disordered" evidence="5">
    <location>
        <begin position="607"/>
        <end position="626"/>
    </location>
</feature>
<evidence type="ECO:0000259" key="6">
    <source>
        <dbReference type="PROSITE" id="PS50089"/>
    </source>
</evidence>
<feature type="compositionally biased region" description="Basic and acidic residues" evidence="5">
    <location>
        <begin position="809"/>
        <end position="831"/>
    </location>
</feature>
<dbReference type="InterPro" id="IPR017907">
    <property type="entry name" value="Znf_RING_CS"/>
</dbReference>
<feature type="compositionally biased region" description="Low complexity" evidence="5">
    <location>
        <begin position="685"/>
        <end position="700"/>
    </location>
</feature>
<dbReference type="Gene3D" id="3.30.40.10">
    <property type="entry name" value="Zinc/RING finger domain, C3HC4 (zinc finger)"/>
    <property type="match status" value="1"/>
</dbReference>
<feature type="region of interest" description="Disordered" evidence="5">
    <location>
        <begin position="226"/>
        <end position="317"/>
    </location>
</feature>
<evidence type="ECO:0000256" key="5">
    <source>
        <dbReference type="SAM" id="MobiDB-lite"/>
    </source>
</evidence>
<dbReference type="InParanoid" id="A0A409VKZ7"/>
<dbReference type="STRING" id="231916.A0A409VKZ7"/>
<accession>A0A409VKZ7</accession>
<feature type="compositionally biased region" description="Basic and acidic residues" evidence="5">
    <location>
        <begin position="649"/>
        <end position="659"/>
    </location>
</feature>
<feature type="region of interest" description="Disordered" evidence="5">
    <location>
        <begin position="413"/>
        <end position="544"/>
    </location>
</feature>
<feature type="compositionally biased region" description="Polar residues" evidence="5">
    <location>
        <begin position="701"/>
        <end position="719"/>
    </location>
</feature>
<comment type="caution">
    <text evidence="7">The sequence shown here is derived from an EMBL/GenBank/DDBJ whole genome shotgun (WGS) entry which is preliminary data.</text>
</comment>
<dbReference type="InterPro" id="IPR001841">
    <property type="entry name" value="Znf_RING"/>
</dbReference>
<evidence type="ECO:0000256" key="1">
    <source>
        <dbReference type="ARBA" id="ARBA00022723"/>
    </source>
</evidence>
<keyword evidence="2 4" id="KW-0863">Zinc-finger</keyword>
<reference evidence="7 8" key="1">
    <citation type="journal article" date="2018" name="Evol. Lett.">
        <title>Horizontal gene cluster transfer increased hallucinogenic mushroom diversity.</title>
        <authorList>
            <person name="Reynolds H.T."/>
            <person name="Vijayakumar V."/>
            <person name="Gluck-Thaler E."/>
            <person name="Korotkin H.B."/>
            <person name="Matheny P.B."/>
            <person name="Slot J.C."/>
        </authorList>
    </citation>
    <scope>NUCLEOTIDE SEQUENCE [LARGE SCALE GENOMIC DNA]</scope>
    <source>
        <strain evidence="7 8">SRW20</strain>
    </source>
</reference>
<feature type="compositionally biased region" description="Polar residues" evidence="5">
    <location>
        <begin position="431"/>
        <end position="441"/>
    </location>
</feature>
<dbReference type="PROSITE" id="PS50089">
    <property type="entry name" value="ZF_RING_2"/>
    <property type="match status" value="1"/>
</dbReference>
<gene>
    <name evidence="7" type="ORF">CVT26_010019</name>
</gene>
<evidence type="ECO:0000256" key="4">
    <source>
        <dbReference type="PROSITE-ProRule" id="PRU00175"/>
    </source>
</evidence>
<dbReference type="AlphaFoldDB" id="A0A409VKZ7"/>
<dbReference type="SMART" id="SM00184">
    <property type="entry name" value="RING"/>
    <property type="match status" value="1"/>
</dbReference>
<feature type="domain" description="RING-type" evidence="6">
    <location>
        <begin position="10"/>
        <end position="52"/>
    </location>
</feature>
<keyword evidence="3" id="KW-0862">Zinc</keyword>
<dbReference type="SUPFAM" id="SSF57850">
    <property type="entry name" value="RING/U-box"/>
    <property type="match status" value="1"/>
</dbReference>
<keyword evidence="8" id="KW-1185">Reference proteome</keyword>
<feature type="compositionally biased region" description="Polar residues" evidence="5">
    <location>
        <begin position="297"/>
        <end position="317"/>
    </location>
</feature>
<evidence type="ECO:0000313" key="8">
    <source>
        <dbReference type="Proteomes" id="UP000284706"/>
    </source>
</evidence>
<dbReference type="OrthoDB" id="6105938at2759"/>
<dbReference type="PROSITE" id="PS00518">
    <property type="entry name" value="ZF_RING_1"/>
    <property type="match status" value="1"/>
</dbReference>
<feature type="compositionally biased region" description="Low complexity" evidence="5">
    <location>
        <begin position="881"/>
        <end position="890"/>
    </location>
</feature>
<feature type="compositionally biased region" description="Polar residues" evidence="5">
    <location>
        <begin position="771"/>
        <end position="781"/>
    </location>
</feature>
<name>A0A409VKZ7_9AGAR</name>
<feature type="compositionally biased region" description="Polar residues" evidence="5">
    <location>
        <begin position="464"/>
        <end position="490"/>
    </location>
</feature>
<feature type="compositionally biased region" description="Low complexity" evidence="5">
    <location>
        <begin position="832"/>
        <end position="845"/>
    </location>
</feature>
<proteinExistence type="predicted"/>